<feature type="compositionally biased region" description="Polar residues" evidence="7">
    <location>
        <begin position="1"/>
        <end position="11"/>
    </location>
</feature>
<dbReference type="PANTHER" id="PTHR10328">
    <property type="entry name" value="PROTEIN MAX MYC-ASSOCIATED FACTOR X"/>
    <property type="match status" value="1"/>
</dbReference>
<dbReference type="GO" id="GO:0090575">
    <property type="term" value="C:RNA polymerase II transcription regulator complex"/>
    <property type="evidence" value="ECO:0007669"/>
    <property type="project" value="TreeGrafter"/>
</dbReference>
<feature type="compositionally biased region" description="Acidic residues" evidence="7">
    <location>
        <begin position="117"/>
        <end position="126"/>
    </location>
</feature>
<keyword evidence="10" id="KW-1185">Reference proteome</keyword>
<evidence type="ECO:0000256" key="4">
    <source>
        <dbReference type="ARBA" id="ARBA00023163"/>
    </source>
</evidence>
<evidence type="ECO:0000313" key="9">
    <source>
        <dbReference type="EMBL" id="GAN09804.1"/>
    </source>
</evidence>
<dbReference type="GO" id="GO:0045944">
    <property type="term" value="P:positive regulation of transcription by RNA polymerase II"/>
    <property type="evidence" value="ECO:0007669"/>
    <property type="project" value="TreeGrafter"/>
</dbReference>
<gene>
    <name evidence="9" type="ORF">MAM1_0293c09337</name>
</gene>
<keyword evidence="6" id="KW-0175">Coiled coil</keyword>
<dbReference type="EMBL" id="DF836582">
    <property type="protein sequence ID" value="GAN09804.1"/>
    <property type="molecule type" value="Genomic_DNA"/>
</dbReference>
<dbReference type="OrthoDB" id="8964853at2759"/>
<feature type="compositionally biased region" description="Basic and acidic residues" evidence="7">
    <location>
        <begin position="14"/>
        <end position="25"/>
    </location>
</feature>
<evidence type="ECO:0000256" key="6">
    <source>
        <dbReference type="SAM" id="Coils"/>
    </source>
</evidence>
<dbReference type="InterPro" id="IPR011598">
    <property type="entry name" value="bHLH_dom"/>
</dbReference>
<keyword evidence="4" id="KW-0804">Transcription</keyword>
<dbReference type="SUPFAM" id="SSF47459">
    <property type="entry name" value="HLH, helix-loop-helix DNA-binding domain"/>
    <property type="match status" value="1"/>
</dbReference>
<keyword evidence="1" id="KW-0805">Transcription regulation</keyword>
<feature type="region of interest" description="Disordered" evidence="7">
    <location>
        <begin position="86"/>
        <end position="148"/>
    </location>
</feature>
<evidence type="ECO:0000256" key="2">
    <source>
        <dbReference type="ARBA" id="ARBA00023125"/>
    </source>
</evidence>
<dbReference type="AlphaFoldDB" id="A0A0C9MQU6"/>
<dbReference type="GO" id="GO:0003677">
    <property type="term" value="F:DNA binding"/>
    <property type="evidence" value="ECO:0007669"/>
    <property type="project" value="UniProtKB-KW"/>
</dbReference>
<sequence length="406" mass="45557">MLRSNLLNQQAAAGHKETQETETHIKIPSISGLSTHINTSRLLLESSSNPNMFQYHPQELQQQHPSESSTHNADLYMLFNKFSGDANESPNKKLTKSKSTPVSVEASPRMSEKEDSMDHDEAEDAESPSSQNCKSRRMSLNKAERRAEHNAIERARRECLNSKFQQLAEALPNLQNHRRPSKGQIVEKALDWVKQNMTKEDRYQYQIIQLQNENKRLMTQISIVQEQQHSSGIITPPASSSSTSSCSSSSSPPIAAPFPAALCQQQFPAHSTPTAIDAPTPSTSTSSNSKLRNAPFYYQQQPVDEISLMYASNAIGYGPQIHPHHYSNVPYNVPFKVEDDNDSNSSIEEQQLQMSYTDMSQCTLFNMNHPLAVQSSWTSIPASGKSIPQNNTQYTYPIGHPMYTHY</sequence>
<dbReference type="STRING" id="91626.A0A0C9MQU6"/>
<evidence type="ECO:0000256" key="5">
    <source>
        <dbReference type="ARBA" id="ARBA00023242"/>
    </source>
</evidence>
<feature type="domain" description="BHLH" evidence="8">
    <location>
        <begin position="144"/>
        <end position="196"/>
    </location>
</feature>
<feature type="compositionally biased region" description="Low complexity" evidence="7">
    <location>
        <begin position="230"/>
        <end position="251"/>
    </location>
</feature>
<keyword evidence="3" id="KW-0010">Activator</keyword>
<dbReference type="Pfam" id="PF00010">
    <property type="entry name" value="HLH"/>
    <property type="match status" value="1"/>
</dbReference>
<dbReference type="Gene3D" id="4.10.280.10">
    <property type="entry name" value="Helix-loop-helix DNA-binding domain"/>
    <property type="match status" value="1"/>
</dbReference>
<evidence type="ECO:0000256" key="3">
    <source>
        <dbReference type="ARBA" id="ARBA00023159"/>
    </source>
</evidence>
<evidence type="ECO:0000256" key="1">
    <source>
        <dbReference type="ARBA" id="ARBA00023015"/>
    </source>
</evidence>
<evidence type="ECO:0000256" key="7">
    <source>
        <dbReference type="SAM" id="MobiDB-lite"/>
    </source>
</evidence>
<dbReference type="PANTHER" id="PTHR10328:SF3">
    <property type="entry name" value="PROTEIN MAX"/>
    <property type="match status" value="1"/>
</dbReference>
<dbReference type="Proteomes" id="UP000053815">
    <property type="component" value="Unassembled WGS sequence"/>
</dbReference>
<reference evidence="9" key="1">
    <citation type="submission" date="2014-09" db="EMBL/GenBank/DDBJ databases">
        <title>Draft genome sequence of an oleaginous Mucoromycotina fungus Mucor ambiguus NBRC6742.</title>
        <authorList>
            <person name="Takeda I."/>
            <person name="Yamane N."/>
            <person name="Morita T."/>
            <person name="Tamano K."/>
            <person name="Machida M."/>
            <person name="Baker S."/>
            <person name="Koike H."/>
        </authorList>
    </citation>
    <scope>NUCLEOTIDE SEQUENCE</scope>
    <source>
        <strain evidence="9">NBRC 6742</strain>
    </source>
</reference>
<accession>A0A0C9MQU6</accession>
<keyword evidence="5" id="KW-0539">Nucleus</keyword>
<dbReference type="GO" id="GO:0046983">
    <property type="term" value="F:protein dimerization activity"/>
    <property type="evidence" value="ECO:0007669"/>
    <property type="project" value="InterPro"/>
</dbReference>
<feature type="coiled-coil region" evidence="6">
    <location>
        <begin position="200"/>
        <end position="227"/>
    </location>
</feature>
<proteinExistence type="predicted"/>
<dbReference type="PROSITE" id="PS50888">
    <property type="entry name" value="BHLH"/>
    <property type="match status" value="1"/>
</dbReference>
<dbReference type="InterPro" id="IPR036638">
    <property type="entry name" value="HLH_DNA-bd_sf"/>
</dbReference>
<evidence type="ECO:0000313" key="10">
    <source>
        <dbReference type="Proteomes" id="UP000053815"/>
    </source>
</evidence>
<evidence type="ECO:0000259" key="8">
    <source>
        <dbReference type="PROSITE" id="PS50888"/>
    </source>
</evidence>
<feature type="region of interest" description="Disordered" evidence="7">
    <location>
        <begin position="1"/>
        <end position="27"/>
    </location>
</feature>
<name>A0A0C9MQU6_9FUNG</name>
<dbReference type="SMART" id="SM00353">
    <property type="entry name" value="HLH"/>
    <property type="match status" value="1"/>
</dbReference>
<feature type="compositionally biased region" description="Low complexity" evidence="7">
    <location>
        <begin position="271"/>
        <end position="287"/>
    </location>
</feature>
<feature type="region of interest" description="Disordered" evidence="7">
    <location>
        <begin position="271"/>
        <end position="293"/>
    </location>
</feature>
<keyword evidence="2" id="KW-0238">DNA-binding</keyword>
<protein>
    <recommendedName>
        <fullName evidence="8">BHLH domain-containing protein</fullName>
    </recommendedName>
</protein>
<organism evidence="9">
    <name type="scientific">Mucor ambiguus</name>
    <dbReference type="NCBI Taxonomy" id="91626"/>
    <lineage>
        <taxon>Eukaryota</taxon>
        <taxon>Fungi</taxon>
        <taxon>Fungi incertae sedis</taxon>
        <taxon>Mucoromycota</taxon>
        <taxon>Mucoromycotina</taxon>
        <taxon>Mucoromycetes</taxon>
        <taxon>Mucorales</taxon>
        <taxon>Mucorineae</taxon>
        <taxon>Mucoraceae</taxon>
        <taxon>Mucor</taxon>
    </lineage>
</organism>
<dbReference type="GO" id="GO:0003700">
    <property type="term" value="F:DNA-binding transcription factor activity"/>
    <property type="evidence" value="ECO:0007669"/>
    <property type="project" value="TreeGrafter"/>
</dbReference>
<feature type="region of interest" description="Disordered" evidence="7">
    <location>
        <begin position="229"/>
        <end position="251"/>
    </location>
</feature>